<evidence type="ECO:0000259" key="3">
    <source>
        <dbReference type="PROSITE" id="PS51900"/>
    </source>
</evidence>
<organism evidence="4 5">
    <name type="scientific">Nonomuraea longispora</name>
    <dbReference type="NCBI Taxonomy" id="1848320"/>
    <lineage>
        <taxon>Bacteria</taxon>
        <taxon>Bacillati</taxon>
        <taxon>Actinomycetota</taxon>
        <taxon>Actinomycetes</taxon>
        <taxon>Streptosporangiales</taxon>
        <taxon>Streptosporangiaceae</taxon>
        <taxon>Nonomuraea</taxon>
    </lineage>
</organism>
<reference evidence="4 5" key="1">
    <citation type="submission" date="2019-02" db="EMBL/GenBank/DDBJ databases">
        <title>Draft genome sequences of novel Actinobacteria.</title>
        <authorList>
            <person name="Sahin N."/>
            <person name="Ay H."/>
            <person name="Saygin H."/>
        </authorList>
    </citation>
    <scope>NUCLEOTIDE SEQUENCE [LARGE SCALE GENOMIC DNA]</scope>
    <source>
        <strain evidence="4 5">KC201</strain>
    </source>
</reference>
<dbReference type="InterPro" id="IPR004107">
    <property type="entry name" value="Integrase_SAM-like_N"/>
</dbReference>
<dbReference type="Gene3D" id="1.10.150.130">
    <property type="match status" value="1"/>
</dbReference>
<dbReference type="GO" id="GO:0003677">
    <property type="term" value="F:DNA binding"/>
    <property type="evidence" value="ECO:0007669"/>
    <property type="project" value="UniProtKB-UniRule"/>
</dbReference>
<dbReference type="AlphaFoldDB" id="A0A4V2XKP8"/>
<accession>A0A4V2XKP8</accession>
<gene>
    <name evidence="4" type="ORF">E1267_13715</name>
</gene>
<dbReference type="GO" id="GO:0015074">
    <property type="term" value="P:DNA integration"/>
    <property type="evidence" value="ECO:0007669"/>
    <property type="project" value="InterPro"/>
</dbReference>
<dbReference type="RefSeq" id="WP_132332821.1">
    <property type="nucleotide sequence ID" value="NZ_SMJZ01000041.1"/>
</dbReference>
<dbReference type="PROSITE" id="PS51900">
    <property type="entry name" value="CB"/>
    <property type="match status" value="1"/>
</dbReference>
<proteinExistence type="predicted"/>
<dbReference type="EMBL" id="SMJZ01000041">
    <property type="protein sequence ID" value="TDC07386.1"/>
    <property type="molecule type" value="Genomic_DNA"/>
</dbReference>
<dbReference type="SUPFAM" id="SSF47823">
    <property type="entry name" value="lambda integrase-like, N-terminal domain"/>
    <property type="match status" value="1"/>
</dbReference>
<protein>
    <recommendedName>
        <fullName evidence="3">Core-binding (CB) domain-containing protein</fullName>
    </recommendedName>
</protein>
<feature type="domain" description="Core-binding (CB)" evidence="3">
    <location>
        <begin position="23"/>
        <end position="126"/>
    </location>
</feature>
<comment type="caution">
    <text evidence="4">The sequence shown here is derived from an EMBL/GenBank/DDBJ whole genome shotgun (WGS) entry which is preliminary data.</text>
</comment>
<evidence type="ECO:0000256" key="1">
    <source>
        <dbReference type="ARBA" id="ARBA00023125"/>
    </source>
</evidence>
<keyword evidence="1 2" id="KW-0238">DNA-binding</keyword>
<sequence>MGDSTNLRVDEDDGSWRLAGAAVSQFAVVNDYLGYLADRRYSPRTVRAYAYDLLSFTRWLLDQDLALEAVRTETMLQYLAYCRTATHPGRPGGNVYSICDGRNAGYAPATVNRRLAAVSGLFEFQAMRDPGFVSPMPRRAERRRTAAGERAGLLGHLATAKPSSRLRVRQPHFEVRAGRSPERETAIAETMGL</sequence>
<dbReference type="InterPro" id="IPR044068">
    <property type="entry name" value="CB"/>
</dbReference>
<dbReference type="Proteomes" id="UP000295157">
    <property type="component" value="Unassembled WGS sequence"/>
</dbReference>
<evidence type="ECO:0000256" key="2">
    <source>
        <dbReference type="PROSITE-ProRule" id="PRU01248"/>
    </source>
</evidence>
<name>A0A4V2XKP8_9ACTN</name>
<keyword evidence="5" id="KW-1185">Reference proteome</keyword>
<evidence type="ECO:0000313" key="4">
    <source>
        <dbReference type="EMBL" id="TDC07386.1"/>
    </source>
</evidence>
<dbReference type="InterPro" id="IPR010998">
    <property type="entry name" value="Integrase_recombinase_N"/>
</dbReference>
<dbReference type="OrthoDB" id="9803188at2"/>
<evidence type="ECO:0000313" key="5">
    <source>
        <dbReference type="Proteomes" id="UP000295157"/>
    </source>
</evidence>
<dbReference type="Pfam" id="PF02899">
    <property type="entry name" value="Phage_int_SAM_1"/>
    <property type="match status" value="1"/>
</dbReference>